<dbReference type="InterPro" id="IPR035984">
    <property type="entry name" value="Acyl-CoA-binding_sf"/>
</dbReference>
<dbReference type="InterPro" id="IPR000582">
    <property type="entry name" value="Acyl-CoA-binding_protein"/>
</dbReference>
<dbReference type="PROSITE" id="PS51228">
    <property type="entry name" value="ACB_2"/>
    <property type="match status" value="1"/>
</dbReference>
<evidence type="ECO:0000256" key="4">
    <source>
        <dbReference type="ARBA" id="ARBA00022824"/>
    </source>
</evidence>
<evidence type="ECO:0000313" key="10">
    <source>
        <dbReference type="EMBL" id="ELW63747.1"/>
    </source>
</evidence>
<feature type="domain" description="ACB" evidence="9">
    <location>
        <begin position="2"/>
        <end position="82"/>
    </location>
</feature>
<keyword evidence="11" id="KW-1185">Reference proteome</keyword>
<dbReference type="GO" id="GO:0005794">
    <property type="term" value="C:Golgi apparatus"/>
    <property type="evidence" value="ECO:0007669"/>
    <property type="project" value="UniProtKB-SubCell"/>
</dbReference>
<dbReference type="STRING" id="246437.L9KRC9"/>
<gene>
    <name evidence="10" type="ORF">TREES_T100014987</name>
</gene>
<dbReference type="GO" id="GO:0005783">
    <property type="term" value="C:endoplasmic reticulum"/>
    <property type="evidence" value="ECO:0007669"/>
    <property type="project" value="UniProtKB-SubCell"/>
</dbReference>
<keyword evidence="3" id="KW-0813">Transport</keyword>
<keyword evidence="4" id="KW-0256">Endoplasmic reticulum</keyword>
<comment type="subcellular location">
    <subcellularLocation>
        <location evidence="1">Endoplasmic reticulum</location>
    </subcellularLocation>
    <subcellularLocation>
        <location evidence="2">Golgi apparatus</location>
    </subcellularLocation>
</comment>
<dbReference type="PANTHER" id="PTHR23310">
    <property type="entry name" value="ACYL-COA-BINDING PROTEIN, ACBP"/>
    <property type="match status" value="1"/>
</dbReference>
<dbReference type="SUPFAM" id="SSF47027">
    <property type="entry name" value="Acyl-CoA binding protein"/>
    <property type="match status" value="1"/>
</dbReference>
<evidence type="ECO:0000313" key="11">
    <source>
        <dbReference type="Proteomes" id="UP000011518"/>
    </source>
</evidence>
<keyword evidence="5" id="KW-0333">Golgi apparatus</keyword>
<evidence type="ECO:0000256" key="6">
    <source>
        <dbReference type="ARBA" id="ARBA00023121"/>
    </source>
</evidence>
<dbReference type="GO" id="GO:0000062">
    <property type="term" value="F:fatty-acyl-CoA binding"/>
    <property type="evidence" value="ECO:0007669"/>
    <property type="project" value="InterPro"/>
</dbReference>
<dbReference type="Proteomes" id="UP000011518">
    <property type="component" value="Unassembled WGS sequence"/>
</dbReference>
<name>L9KRC9_TUPCH</name>
<dbReference type="PANTHER" id="PTHR23310:SF54">
    <property type="entry name" value="ACYL-COA-BINDING PROTEIN"/>
    <property type="match status" value="1"/>
</dbReference>
<dbReference type="AlphaFoldDB" id="L9KRC9"/>
<evidence type="ECO:0000259" key="9">
    <source>
        <dbReference type="PROSITE" id="PS51228"/>
    </source>
</evidence>
<dbReference type="Gene3D" id="1.20.80.10">
    <property type="match status" value="1"/>
</dbReference>
<proteinExistence type="predicted"/>
<evidence type="ECO:0000256" key="3">
    <source>
        <dbReference type="ARBA" id="ARBA00022448"/>
    </source>
</evidence>
<dbReference type="InParanoid" id="L9KRC9"/>
<dbReference type="InterPro" id="IPR014352">
    <property type="entry name" value="FERM/acyl-CoA-bd_prot_sf"/>
</dbReference>
<dbReference type="PRINTS" id="PR00689">
    <property type="entry name" value="ACOABINDINGP"/>
</dbReference>
<reference evidence="11" key="1">
    <citation type="submission" date="2012-07" db="EMBL/GenBank/DDBJ databases">
        <title>Genome of the Chinese tree shrew, a rising model animal genetically related to primates.</title>
        <authorList>
            <person name="Zhang G."/>
            <person name="Fan Y."/>
            <person name="Yao Y."/>
            <person name="Huang Z."/>
        </authorList>
    </citation>
    <scope>NUCLEOTIDE SEQUENCE [LARGE SCALE GENOMIC DNA]</scope>
</reference>
<organism evidence="10 11">
    <name type="scientific">Tupaia chinensis</name>
    <name type="common">Chinese tree shrew</name>
    <name type="synonym">Tupaia belangeri chinensis</name>
    <dbReference type="NCBI Taxonomy" id="246437"/>
    <lineage>
        <taxon>Eukaryota</taxon>
        <taxon>Metazoa</taxon>
        <taxon>Chordata</taxon>
        <taxon>Craniata</taxon>
        <taxon>Vertebrata</taxon>
        <taxon>Euteleostomi</taxon>
        <taxon>Mammalia</taxon>
        <taxon>Eutheria</taxon>
        <taxon>Euarchontoglires</taxon>
        <taxon>Scandentia</taxon>
        <taxon>Tupaiidae</taxon>
        <taxon>Tupaia</taxon>
    </lineage>
</organism>
<accession>L9KRC9</accession>
<dbReference type="GO" id="GO:0005739">
    <property type="term" value="C:mitochondrion"/>
    <property type="evidence" value="ECO:0007669"/>
    <property type="project" value="TreeGrafter"/>
</dbReference>
<dbReference type="GO" id="GO:0006631">
    <property type="term" value="P:fatty acid metabolic process"/>
    <property type="evidence" value="ECO:0007669"/>
    <property type="project" value="TreeGrafter"/>
</dbReference>
<evidence type="ECO:0000256" key="2">
    <source>
        <dbReference type="ARBA" id="ARBA00004555"/>
    </source>
</evidence>
<evidence type="ECO:0000256" key="7">
    <source>
        <dbReference type="ARBA" id="ARBA00023278"/>
    </source>
</evidence>
<evidence type="ECO:0000256" key="8">
    <source>
        <dbReference type="ARBA" id="ARBA00039735"/>
    </source>
</evidence>
<keyword evidence="7" id="KW-0379">Hydroxylation</keyword>
<sequence>MSQAEFEKVTKEVKYLKTHPRDSKVLFIYSLYKQATVGNIDTEQPGILDLEGKAKWDAWDELNGTSKADAMKAYVDKAEERK</sequence>
<reference evidence="11" key="2">
    <citation type="journal article" date="2013" name="Nat. Commun.">
        <title>Genome of the Chinese tree shrew.</title>
        <authorList>
            <person name="Fan Y."/>
            <person name="Huang Z.Y."/>
            <person name="Cao C.C."/>
            <person name="Chen C.S."/>
            <person name="Chen Y.X."/>
            <person name="Fan D.D."/>
            <person name="He J."/>
            <person name="Hou H.L."/>
            <person name="Hu L."/>
            <person name="Hu X.T."/>
            <person name="Jiang X.T."/>
            <person name="Lai R."/>
            <person name="Lang Y.S."/>
            <person name="Liang B."/>
            <person name="Liao S.G."/>
            <person name="Mu D."/>
            <person name="Ma Y.Y."/>
            <person name="Niu Y.Y."/>
            <person name="Sun X.Q."/>
            <person name="Xia J.Q."/>
            <person name="Xiao J."/>
            <person name="Xiong Z.Q."/>
            <person name="Xu L."/>
            <person name="Yang L."/>
            <person name="Zhang Y."/>
            <person name="Zhao W."/>
            <person name="Zhao X.D."/>
            <person name="Zheng Y.T."/>
            <person name="Zhou J.M."/>
            <person name="Zhu Y.B."/>
            <person name="Zhang G.J."/>
            <person name="Wang J."/>
            <person name="Yao Y.G."/>
        </authorList>
    </citation>
    <scope>NUCLEOTIDE SEQUENCE [LARGE SCALE GENOMIC DNA]</scope>
</reference>
<keyword evidence="6" id="KW-0446">Lipid-binding</keyword>
<evidence type="ECO:0000256" key="1">
    <source>
        <dbReference type="ARBA" id="ARBA00004240"/>
    </source>
</evidence>
<dbReference type="Pfam" id="PF00887">
    <property type="entry name" value="ACBP"/>
    <property type="match status" value="1"/>
</dbReference>
<dbReference type="EMBL" id="KB320763">
    <property type="protein sequence ID" value="ELW63747.1"/>
    <property type="molecule type" value="Genomic_DNA"/>
</dbReference>
<evidence type="ECO:0000256" key="5">
    <source>
        <dbReference type="ARBA" id="ARBA00023034"/>
    </source>
</evidence>
<protein>
    <recommendedName>
        <fullName evidence="8">Acyl-CoA-binding protein</fullName>
    </recommendedName>
</protein>